<keyword evidence="1" id="KW-0812">Transmembrane</keyword>
<dbReference type="PANTHER" id="PTHR36694:SF11">
    <property type="entry name" value="LP21121P-RELATED"/>
    <property type="match status" value="1"/>
</dbReference>
<keyword evidence="1" id="KW-1133">Transmembrane helix</keyword>
<dbReference type="PANTHER" id="PTHR36694">
    <property type="entry name" value="PASIFLORA 1, ISOFORM A-RELATED"/>
    <property type="match status" value="1"/>
</dbReference>
<name>A0A9R1TVX4_9HYME</name>
<dbReference type="RefSeq" id="XP_011299876.1">
    <property type="nucleotide sequence ID" value="XM_011301574.1"/>
</dbReference>
<protein>
    <submittedName>
        <fullName evidence="3 4">Uncharacterized protein</fullName>
    </submittedName>
</protein>
<keyword evidence="1" id="KW-0472">Membrane</keyword>
<feature type="transmembrane region" description="Helical" evidence="1">
    <location>
        <begin position="163"/>
        <end position="183"/>
    </location>
</feature>
<gene>
    <name evidence="3 4" type="primary">LOC105264592</name>
</gene>
<dbReference type="InterPro" id="IPR031720">
    <property type="entry name" value="DUF4728"/>
</dbReference>
<evidence type="ECO:0000313" key="2">
    <source>
        <dbReference type="Proteomes" id="UP000694866"/>
    </source>
</evidence>
<sequence>MTMKIGLLKNFLHCFSLKQGTILIAILQLFISGIVMTFFLLALAHAMDIQEMVARDSEDALEREALEEMSSMHLNTKRMDIAHHNATEKVYSMYCGLVISVLHFISTVLLLYGVLINHRQFMAPWLMIMMTTIITLILSLFLVQQDCPFIAILGGKADMTDRILVLFMVGISLYIWFAVYSTYKSLESKKNGLIHEIDPIKKQKYALTPGEGTSNGKVRLHLGTQIPYEV</sequence>
<evidence type="ECO:0000313" key="3">
    <source>
        <dbReference type="RefSeq" id="XP_011299876.1"/>
    </source>
</evidence>
<feature type="transmembrane region" description="Helical" evidence="1">
    <location>
        <begin position="122"/>
        <end position="143"/>
    </location>
</feature>
<evidence type="ECO:0000256" key="1">
    <source>
        <dbReference type="SAM" id="Phobius"/>
    </source>
</evidence>
<accession>A0A9R1TXS5</accession>
<dbReference type="KEGG" id="fas:105264592"/>
<reference evidence="3 4" key="1">
    <citation type="submission" date="2025-04" db="UniProtKB">
        <authorList>
            <consortium name="RefSeq"/>
        </authorList>
    </citation>
    <scope>IDENTIFICATION</scope>
    <source>
        <strain evidence="3 4">USDA-PBARC FA_bdor</strain>
        <tissue evidence="3 4">Whole organism</tissue>
    </source>
</reference>
<dbReference type="GeneID" id="105264592"/>
<dbReference type="AlphaFoldDB" id="A0A9R1TVX4"/>
<feature type="transmembrane region" description="Helical" evidence="1">
    <location>
        <begin position="21"/>
        <end position="44"/>
    </location>
</feature>
<organism evidence="2 3">
    <name type="scientific">Fopius arisanus</name>
    <dbReference type="NCBI Taxonomy" id="64838"/>
    <lineage>
        <taxon>Eukaryota</taxon>
        <taxon>Metazoa</taxon>
        <taxon>Ecdysozoa</taxon>
        <taxon>Arthropoda</taxon>
        <taxon>Hexapoda</taxon>
        <taxon>Insecta</taxon>
        <taxon>Pterygota</taxon>
        <taxon>Neoptera</taxon>
        <taxon>Endopterygota</taxon>
        <taxon>Hymenoptera</taxon>
        <taxon>Apocrita</taxon>
        <taxon>Ichneumonoidea</taxon>
        <taxon>Braconidae</taxon>
        <taxon>Opiinae</taxon>
        <taxon>Fopius</taxon>
    </lineage>
</organism>
<dbReference type="Pfam" id="PF15860">
    <property type="entry name" value="DUF4728"/>
    <property type="match status" value="1"/>
</dbReference>
<accession>A0A9R1TVX4</accession>
<dbReference type="OrthoDB" id="8197395at2759"/>
<keyword evidence="2" id="KW-1185">Reference proteome</keyword>
<dbReference type="Proteomes" id="UP000694866">
    <property type="component" value="Unplaced"/>
</dbReference>
<proteinExistence type="predicted"/>
<evidence type="ECO:0000313" key="4">
    <source>
        <dbReference type="RefSeq" id="XP_011299877.1"/>
    </source>
</evidence>
<dbReference type="RefSeq" id="XP_011299877.1">
    <property type="nucleotide sequence ID" value="XM_011301575.1"/>
</dbReference>
<feature type="transmembrane region" description="Helical" evidence="1">
    <location>
        <begin position="91"/>
        <end position="115"/>
    </location>
</feature>